<dbReference type="AlphaFoldDB" id="A0A0N0U9F7"/>
<dbReference type="PANTHER" id="PTHR35368">
    <property type="entry name" value="HYDROPEROXIDE REDUCTASE"/>
    <property type="match status" value="1"/>
</dbReference>
<evidence type="ECO:0008006" key="4">
    <source>
        <dbReference type="Google" id="ProtNLM"/>
    </source>
</evidence>
<dbReference type="STRING" id="1705562.AMS69_13685"/>
<proteinExistence type="predicted"/>
<dbReference type="InterPro" id="IPR003718">
    <property type="entry name" value="OsmC/Ohr_fam"/>
</dbReference>
<evidence type="ECO:0000313" key="3">
    <source>
        <dbReference type="Proteomes" id="UP000037729"/>
    </source>
</evidence>
<dbReference type="Gene3D" id="3.30.300.20">
    <property type="match status" value="1"/>
</dbReference>
<name>A0A0N0U9F7_9EURY</name>
<dbReference type="Proteomes" id="UP000037729">
    <property type="component" value="Unassembled WGS sequence"/>
</dbReference>
<keyword evidence="3" id="KW-1185">Reference proteome</keyword>
<dbReference type="SUPFAM" id="SSF82784">
    <property type="entry name" value="OsmC-like"/>
    <property type="match status" value="1"/>
</dbReference>
<reference evidence="2 3" key="1">
    <citation type="submission" date="2015-08" db="EMBL/GenBank/DDBJ databases">
        <title>Genomes of Isolates from Cabo Rojo, PR.</title>
        <authorList>
            <person name="Sanchez-Nieves R.L."/>
            <person name="Montalvo-Rodriguez R."/>
        </authorList>
    </citation>
    <scope>NUCLEOTIDE SEQUENCE [LARGE SCALE GENOMIC DNA]</scope>
    <source>
        <strain evidence="2 3">SL3</strain>
    </source>
</reference>
<organism evidence="2 3">
    <name type="scientific">Haloarcula rubripromontorii</name>
    <dbReference type="NCBI Taxonomy" id="1705562"/>
    <lineage>
        <taxon>Archaea</taxon>
        <taxon>Methanobacteriati</taxon>
        <taxon>Methanobacteriota</taxon>
        <taxon>Stenosarchaea group</taxon>
        <taxon>Halobacteria</taxon>
        <taxon>Halobacteriales</taxon>
        <taxon>Haloarculaceae</taxon>
        <taxon>Haloarcula</taxon>
    </lineage>
</organism>
<gene>
    <name evidence="2" type="ORF">AMS69_13685</name>
</gene>
<dbReference type="RefSeq" id="WP_053968619.1">
    <property type="nucleotide sequence ID" value="NZ_LIUF01000004.1"/>
</dbReference>
<feature type="compositionally biased region" description="Basic and acidic residues" evidence="1">
    <location>
        <begin position="7"/>
        <end position="20"/>
    </location>
</feature>
<protein>
    <recommendedName>
        <fullName evidence="4">Osmotically inducible protein OsmC</fullName>
    </recommendedName>
</protein>
<evidence type="ECO:0000313" key="2">
    <source>
        <dbReference type="EMBL" id="KOX92414.1"/>
    </source>
</evidence>
<dbReference type="Pfam" id="PF02566">
    <property type="entry name" value="OsmC"/>
    <property type="match status" value="1"/>
</dbReference>
<dbReference type="PANTHER" id="PTHR35368:SF1">
    <property type="entry name" value="HYDROPEROXIDE REDUCTASE"/>
    <property type="match status" value="1"/>
</dbReference>
<comment type="caution">
    <text evidence="2">The sequence shown here is derived from an EMBL/GenBank/DDBJ whole genome shotgun (WGS) entry which is preliminary data.</text>
</comment>
<dbReference type="InterPro" id="IPR015946">
    <property type="entry name" value="KH_dom-like_a/b"/>
</dbReference>
<dbReference type="InterPro" id="IPR052924">
    <property type="entry name" value="OsmC/Ohr_hydroprdx_reductase"/>
</dbReference>
<dbReference type="OrthoDB" id="106754at2157"/>
<sequence>MTQESNRPPDHDPVDVEDRQMPLYGRYGDAPREATITDRAKTTSGTETDPFHGVIEPGSRDYGIAWEFGIHSAVGGFHDAPNPGDILCAALAACLDSTIRIVAGRLDVTLEHLAVEVTADVDVRGTLVVEQDVPVGFQEMQCHVDIRTANGTDPELVKQLIDAAEYSCVNLQTLRSGVPVETNVDVDQG</sequence>
<feature type="region of interest" description="Disordered" evidence="1">
    <location>
        <begin position="1"/>
        <end position="27"/>
    </location>
</feature>
<dbReference type="PATRIC" id="fig|1705562.3.peg.3327"/>
<evidence type="ECO:0000256" key="1">
    <source>
        <dbReference type="SAM" id="MobiDB-lite"/>
    </source>
</evidence>
<dbReference type="InterPro" id="IPR036102">
    <property type="entry name" value="OsmC/Ohrsf"/>
</dbReference>
<dbReference type="EMBL" id="LIUF01000004">
    <property type="protein sequence ID" value="KOX92414.1"/>
    <property type="molecule type" value="Genomic_DNA"/>
</dbReference>
<accession>A0A0N0U9F7</accession>